<dbReference type="PANTHER" id="PTHR31204">
    <property type="entry name" value="SIGMA INTRACELLULAR RECEPTOR 2"/>
    <property type="match status" value="1"/>
</dbReference>
<evidence type="ECO:0000313" key="9">
    <source>
        <dbReference type="Proteomes" id="UP000489600"/>
    </source>
</evidence>
<comment type="subcellular location">
    <subcellularLocation>
        <location evidence="1">Membrane</location>
        <topology evidence="1">Multi-pass membrane protein</topology>
    </subcellularLocation>
</comment>
<evidence type="ECO:0000259" key="7">
    <source>
        <dbReference type="PROSITE" id="PS51751"/>
    </source>
</evidence>
<dbReference type="OrthoDB" id="433124at2759"/>
<feature type="transmembrane region" description="Helical" evidence="6">
    <location>
        <begin position="35"/>
        <end position="60"/>
    </location>
</feature>
<comment type="caution">
    <text evidence="8">The sequence shown here is derived from an EMBL/GenBank/DDBJ whole genome shotgun (WGS) entry which is preliminary data.</text>
</comment>
<accession>A0A565AKY1</accession>
<dbReference type="InterPro" id="IPR051987">
    <property type="entry name" value="Sigma-2_receptor-like"/>
</dbReference>
<dbReference type="Proteomes" id="UP000489600">
    <property type="component" value="Unassembled WGS sequence"/>
</dbReference>
<dbReference type="GO" id="GO:0016020">
    <property type="term" value="C:membrane"/>
    <property type="evidence" value="ECO:0007669"/>
    <property type="project" value="UniProtKB-SubCell"/>
</dbReference>
<dbReference type="EMBL" id="CABITT030000001">
    <property type="protein sequence ID" value="VVA90057.1"/>
    <property type="molecule type" value="Genomic_DNA"/>
</dbReference>
<dbReference type="InterPro" id="IPR033118">
    <property type="entry name" value="EXPERA"/>
</dbReference>
<evidence type="ECO:0000256" key="3">
    <source>
        <dbReference type="ARBA" id="ARBA00022989"/>
    </source>
</evidence>
<keyword evidence="2 5" id="KW-0812">Transmembrane</keyword>
<evidence type="ECO:0000256" key="6">
    <source>
        <dbReference type="SAM" id="Phobius"/>
    </source>
</evidence>
<dbReference type="AlphaFoldDB" id="A0A565AKY1"/>
<evidence type="ECO:0000256" key="4">
    <source>
        <dbReference type="ARBA" id="ARBA00023136"/>
    </source>
</evidence>
<evidence type="ECO:0000256" key="1">
    <source>
        <dbReference type="ARBA" id="ARBA00004141"/>
    </source>
</evidence>
<dbReference type="PROSITE" id="PS51751">
    <property type="entry name" value="EXPERA"/>
    <property type="match status" value="1"/>
</dbReference>
<sequence length="110" mass="12583">MCLKILPGIYPKFLTDLKNLYSSEFNDYLFKEKPYFFVGLIWHELVFLWPLSIANVYAILTGKSWFNTTCLLYGSSFVTSMAAILGDMIGSGKFLIRPKKSALLARRKLS</sequence>
<feature type="domain" description="EXPERA" evidence="7">
    <location>
        <begin position="1"/>
        <end position="110"/>
    </location>
</feature>
<feature type="transmembrane region" description="Helical" evidence="6">
    <location>
        <begin position="72"/>
        <end position="96"/>
    </location>
</feature>
<reference evidence="8" key="1">
    <citation type="submission" date="2019-07" db="EMBL/GenBank/DDBJ databases">
        <authorList>
            <person name="Dittberner H."/>
        </authorList>
    </citation>
    <scope>NUCLEOTIDE SEQUENCE [LARGE SCALE GENOMIC DNA]</scope>
</reference>
<protein>
    <recommendedName>
        <fullName evidence="7">EXPERA domain-containing protein</fullName>
    </recommendedName>
</protein>
<organism evidence="8 9">
    <name type="scientific">Arabis nemorensis</name>
    <dbReference type="NCBI Taxonomy" id="586526"/>
    <lineage>
        <taxon>Eukaryota</taxon>
        <taxon>Viridiplantae</taxon>
        <taxon>Streptophyta</taxon>
        <taxon>Embryophyta</taxon>
        <taxon>Tracheophyta</taxon>
        <taxon>Spermatophyta</taxon>
        <taxon>Magnoliopsida</taxon>
        <taxon>eudicotyledons</taxon>
        <taxon>Gunneridae</taxon>
        <taxon>Pentapetalae</taxon>
        <taxon>rosids</taxon>
        <taxon>malvids</taxon>
        <taxon>Brassicales</taxon>
        <taxon>Brassicaceae</taxon>
        <taxon>Arabideae</taxon>
        <taxon>Arabis</taxon>
    </lineage>
</organism>
<dbReference type="PANTHER" id="PTHR31204:SF1">
    <property type="entry name" value="SIGMA INTRACELLULAR RECEPTOR 2"/>
    <property type="match status" value="1"/>
</dbReference>
<gene>
    <name evidence="8" type="ORF">ANE_LOCUS502</name>
</gene>
<evidence type="ECO:0000256" key="5">
    <source>
        <dbReference type="PROSITE-ProRule" id="PRU01087"/>
    </source>
</evidence>
<keyword evidence="9" id="KW-1185">Reference proteome</keyword>
<dbReference type="GO" id="GO:0005783">
    <property type="term" value="C:endoplasmic reticulum"/>
    <property type="evidence" value="ECO:0007669"/>
    <property type="project" value="TreeGrafter"/>
</dbReference>
<proteinExistence type="predicted"/>
<keyword evidence="3 5" id="KW-1133">Transmembrane helix</keyword>
<name>A0A565AKY1_9BRAS</name>
<dbReference type="Pfam" id="PF05241">
    <property type="entry name" value="EBP"/>
    <property type="match status" value="1"/>
</dbReference>
<evidence type="ECO:0000313" key="8">
    <source>
        <dbReference type="EMBL" id="VVA90057.1"/>
    </source>
</evidence>
<evidence type="ECO:0000256" key="2">
    <source>
        <dbReference type="ARBA" id="ARBA00022692"/>
    </source>
</evidence>
<keyword evidence="4 5" id="KW-0472">Membrane</keyword>